<feature type="compositionally biased region" description="Basic and acidic residues" evidence="1">
    <location>
        <begin position="98"/>
        <end position="125"/>
    </location>
</feature>
<dbReference type="RefSeq" id="XP_033384804.1">
    <property type="nucleotide sequence ID" value="XM_033528081.1"/>
</dbReference>
<reference evidence="2" key="1">
    <citation type="journal article" date="2020" name="Stud. Mycol.">
        <title>101 Dothideomycetes genomes: a test case for predicting lifestyles and emergence of pathogens.</title>
        <authorList>
            <person name="Haridas S."/>
            <person name="Albert R."/>
            <person name="Binder M."/>
            <person name="Bloem J."/>
            <person name="Labutti K."/>
            <person name="Salamov A."/>
            <person name="Andreopoulos B."/>
            <person name="Baker S."/>
            <person name="Barry K."/>
            <person name="Bills G."/>
            <person name="Bluhm B."/>
            <person name="Cannon C."/>
            <person name="Castanera R."/>
            <person name="Culley D."/>
            <person name="Daum C."/>
            <person name="Ezra D."/>
            <person name="Gonzalez J."/>
            <person name="Henrissat B."/>
            <person name="Kuo A."/>
            <person name="Liang C."/>
            <person name="Lipzen A."/>
            <person name="Lutzoni F."/>
            <person name="Magnuson J."/>
            <person name="Mondo S."/>
            <person name="Nolan M."/>
            <person name="Ohm R."/>
            <person name="Pangilinan J."/>
            <person name="Park H.-J."/>
            <person name="Ramirez L."/>
            <person name="Alfaro M."/>
            <person name="Sun H."/>
            <person name="Tritt A."/>
            <person name="Yoshinaga Y."/>
            <person name="Zwiers L.-H."/>
            <person name="Turgeon B."/>
            <person name="Goodwin S."/>
            <person name="Spatafora J."/>
            <person name="Crous P."/>
            <person name="Grigoriev I."/>
        </authorList>
    </citation>
    <scope>NUCLEOTIDE SEQUENCE</scope>
    <source>
        <strain evidence="2">CBS 175.79</strain>
    </source>
</reference>
<accession>A0A6A5XT11</accession>
<feature type="compositionally biased region" description="Basic and acidic residues" evidence="1">
    <location>
        <begin position="80"/>
        <end position="90"/>
    </location>
</feature>
<keyword evidence="3" id="KW-1185">Reference proteome</keyword>
<dbReference type="Proteomes" id="UP000799778">
    <property type="component" value="Unassembled WGS sequence"/>
</dbReference>
<organism evidence="2 3">
    <name type="scientific">Aaosphaeria arxii CBS 175.79</name>
    <dbReference type="NCBI Taxonomy" id="1450172"/>
    <lineage>
        <taxon>Eukaryota</taxon>
        <taxon>Fungi</taxon>
        <taxon>Dikarya</taxon>
        <taxon>Ascomycota</taxon>
        <taxon>Pezizomycotina</taxon>
        <taxon>Dothideomycetes</taxon>
        <taxon>Pleosporomycetidae</taxon>
        <taxon>Pleosporales</taxon>
        <taxon>Pleosporales incertae sedis</taxon>
        <taxon>Aaosphaeria</taxon>
    </lineage>
</organism>
<evidence type="ECO:0000313" key="3">
    <source>
        <dbReference type="Proteomes" id="UP000799778"/>
    </source>
</evidence>
<evidence type="ECO:0000313" key="2">
    <source>
        <dbReference type="EMBL" id="KAF2016465.1"/>
    </source>
</evidence>
<name>A0A6A5XT11_9PLEO</name>
<dbReference type="GeneID" id="54285478"/>
<evidence type="ECO:0000256" key="1">
    <source>
        <dbReference type="SAM" id="MobiDB-lite"/>
    </source>
</evidence>
<protein>
    <submittedName>
        <fullName evidence="2">Uncharacterized protein</fullName>
    </submittedName>
</protein>
<dbReference type="EMBL" id="ML978069">
    <property type="protein sequence ID" value="KAF2016465.1"/>
    <property type="molecule type" value="Genomic_DNA"/>
</dbReference>
<dbReference type="AlphaFoldDB" id="A0A6A5XT11"/>
<feature type="region of interest" description="Disordered" evidence="1">
    <location>
        <begin position="80"/>
        <end position="142"/>
    </location>
</feature>
<gene>
    <name evidence="2" type="ORF">BU24DRAFT_422809</name>
</gene>
<sequence>MTISAHFRLENVHCRSPESASISTLGTKLEREHEQTHVGCYAQRCEDRHHIPARSELLAVQSVLAHFGEELLVSFMPAEQTRKENTRSVHGEQGADGIELRSEDLQHDEREAELPDRGADVRSFERPLCGPNLDQLTAGQNY</sequence>
<proteinExistence type="predicted"/>
<dbReference type="OrthoDB" id="10672096at2759"/>